<gene>
    <name evidence="1" type="ORF">TM448A01604_0016</name>
    <name evidence="2" type="ORF">TM448B05581_0009</name>
</gene>
<accession>A0A6H1ZS38</accession>
<organism evidence="1">
    <name type="scientific">viral metagenome</name>
    <dbReference type="NCBI Taxonomy" id="1070528"/>
    <lineage>
        <taxon>unclassified sequences</taxon>
        <taxon>metagenomes</taxon>
        <taxon>organismal metagenomes</taxon>
    </lineage>
</organism>
<dbReference type="AlphaFoldDB" id="A0A6H1ZS38"/>
<proteinExistence type="predicted"/>
<reference evidence="1" key="1">
    <citation type="submission" date="2020-03" db="EMBL/GenBank/DDBJ databases">
        <title>The deep terrestrial virosphere.</title>
        <authorList>
            <person name="Holmfeldt K."/>
            <person name="Nilsson E."/>
            <person name="Simone D."/>
            <person name="Lopez-Fernandez M."/>
            <person name="Wu X."/>
            <person name="de Brujin I."/>
            <person name="Lundin D."/>
            <person name="Andersson A."/>
            <person name="Bertilsson S."/>
            <person name="Dopson M."/>
        </authorList>
    </citation>
    <scope>NUCLEOTIDE SEQUENCE</scope>
    <source>
        <strain evidence="1">TM448A01604</strain>
        <strain evidence="2">TM448B05581</strain>
    </source>
</reference>
<sequence>MRVQDLIIQWGKEHGYDGLFNDECACLWADLAPCCDGIGEGCEFGIKKDCTAACSEWHEWEPGGWHIERKPGEAEHD</sequence>
<name>A0A6H1ZS38_9ZZZZ</name>
<evidence type="ECO:0000313" key="2">
    <source>
        <dbReference type="EMBL" id="QJI03946.1"/>
    </source>
</evidence>
<protein>
    <submittedName>
        <fullName evidence="1">Uncharacterized protein</fullName>
    </submittedName>
</protein>
<evidence type="ECO:0000313" key="1">
    <source>
        <dbReference type="EMBL" id="QJA50095.1"/>
    </source>
</evidence>
<dbReference type="EMBL" id="MT144173">
    <property type="protein sequence ID" value="QJA50095.1"/>
    <property type="molecule type" value="Genomic_DNA"/>
</dbReference>
<dbReference type="EMBL" id="MT145133">
    <property type="protein sequence ID" value="QJI03946.1"/>
    <property type="molecule type" value="Genomic_DNA"/>
</dbReference>